<comment type="catalytic activity">
    <reaction evidence="9 10">
        <text>squalene + reduced [NADPH--hemoprotein reductase] + O2 = (S)-2,3-epoxysqualene + oxidized [NADPH--hemoprotein reductase] + H2O + H(+)</text>
        <dbReference type="Rhea" id="RHEA:25282"/>
        <dbReference type="Rhea" id="RHEA-COMP:11964"/>
        <dbReference type="Rhea" id="RHEA-COMP:11965"/>
        <dbReference type="ChEBI" id="CHEBI:15377"/>
        <dbReference type="ChEBI" id="CHEBI:15378"/>
        <dbReference type="ChEBI" id="CHEBI:15379"/>
        <dbReference type="ChEBI" id="CHEBI:15440"/>
        <dbReference type="ChEBI" id="CHEBI:15441"/>
        <dbReference type="ChEBI" id="CHEBI:57618"/>
        <dbReference type="ChEBI" id="CHEBI:58210"/>
        <dbReference type="EC" id="1.14.14.17"/>
    </reaction>
</comment>
<dbReference type="AlphaFoldDB" id="A0A9D5GZA1"/>
<comment type="similarity">
    <text evidence="3 10">Belongs to the squalene monooxygenase family.</text>
</comment>
<comment type="cofactor">
    <cofactor evidence="1 10">
        <name>FAD</name>
        <dbReference type="ChEBI" id="CHEBI:57692"/>
    </cofactor>
</comment>
<keyword evidence="6 10" id="KW-0274">FAD</keyword>
<reference evidence="12 13" key="1">
    <citation type="journal article" date="2022" name="Nat. Genet.">
        <title>Improved pea reference genome and pan-genome highlight genomic features and evolutionary characteristics.</title>
        <authorList>
            <person name="Yang T."/>
            <person name="Liu R."/>
            <person name="Luo Y."/>
            <person name="Hu S."/>
            <person name="Wang D."/>
            <person name="Wang C."/>
            <person name="Pandey M.K."/>
            <person name="Ge S."/>
            <person name="Xu Q."/>
            <person name="Li N."/>
            <person name="Li G."/>
            <person name="Huang Y."/>
            <person name="Saxena R.K."/>
            <person name="Ji Y."/>
            <person name="Li M."/>
            <person name="Yan X."/>
            <person name="He Y."/>
            <person name="Liu Y."/>
            <person name="Wang X."/>
            <person name="Xiang C."/>
            <person name="Varshney R.K."/>
            <person name="Ding H."/>
            <person name="Gao S."/>
            <person name="Zong X."/>
        </authorList>
    </citation>
    <scope>NUCLEOTIDE SEQUENCE [LARGE SCALE GENOMIC DNA]</scope>
    <source>
        <strain evidence="12 13">cv. Zhongwan 6</strain>
    </source>
</reference>
<protein>
    <recommendedName>
        <fullName evidence="4 10">Squalene monooxygenase</fullName>
        <ecNumber evidence="4 10">1.14.14.17</ecNumber>
    </recommendedName>
</protein>
<dbReference type="GO" id="GO:0004506">
    <property type="term" value="F:squalene monooxygenase activity"/>
    <property type="evidence" value="ECO:0007669"/>
    <property type="project" value="UniProtKB-UniRule"/>
</dbReference>
<dbReference type="GO" id="GO:0050660">
    <property type="term" value="F:flavin adenine dinucleotide binding"/>
    <property type="evidence" value="ECO:0007669"/>
    <property type="project" value="UniProtKB-UniRule"/>
</dbReference>
<dbReference type="GO" id="GO:0016020">
    <property type="term" value="C:membrane"/>
    <property type="evidence" value="ECO:0007669"/>
    <property type="project" value="UniProtKB-SubCell"/>
</dbReference>
<keyword evidence="8" id="KW-0472">Membrane</keyword>
<evidence type="ECO:0000313" key="13">
    <source>
        <dbReference type="Proteomes" id="UP001058974"/>
    </source>
</evidence>
<evidence type="ECO:0000256" key="9">
    <source>
        <dbReference type="ARBA" id="ARBA00048658"/>
    </source>
</evidence>
<organism evidence="12 13">
    <name type="scientific">Pisum sativum</name>
    <name type="common">Garden pea</name>
    <name type="synonym">Lathyrus oleraceus</name>
    <dbReference type="NCBI Taxonomy" id="3888"/>
    <lineage>
        <taxon>Eukaryota</taxon>
        <taxon>Viridiplantae</taxon>
        <taxon>Streptophyta</taxon>
        <taxon>Embryophyta</taxon>
        <taxon>Tracheophyta</taxon>
        <taxon>Spermatophyta</taxon>
        <taxon>Magnoliopsida</taxon>
        <taxon>eudicotyledons</taxon>
        <taxon>Gunneridae</taxon>
        <taxon>Pentapetalae</taxon>
        <taxon>rosids</taxon>
        <taxon>fabids</taxon>
        <taxon>Fabales</taxon>
        <taxon>Fabaceae</taxon>
        <taxon>Papilionoideae</taxon>
        <taxon>50 kb inversion clade</taxon>
        <taxon>NPAAA clade</taxon>
        <taxon>Hologalegina</taxon>
        <taxon>IRL clade</taxon>
        <taxon>Fabeae</taxon>
        <taxon>Lathyrus</taxon>
    </lineage>
</organism>
<evidence type="ECO:0000256" key="1">
    <source>
        <dbReference type="ARBA" id="ARBA00001974"/>
    </source>
</evidence>
<comment type="pathway">
    <text evidence="2">Terpene metabolism; lanosterol biosynthesis; lanosterol from farnesyl diphosphate: step 2/3.</text>
</comment>
<sequence>MEMFIEFSDASFSVYDELNTKSLNKSQQEPKIASVSGVGKPTLTLTSHNVALAYTLEKDGRRVHVIERDLSEPDRIIGELLQPSGYLKLLELGLEDCVDEIDAQRVFGYSLYKDGKNTKLSYPLENFDSDVEVPSHFVGLILENCNLPYEDHGHVILGDPSPILFYPISSTEIRCLVDVPGQKLPSVGNGEMANYLKTVVAPQLVNVDSSAQWPVSIDAQESCSNVVLLGFGIFEKCTKHDTVSNLLKSGTAEPRTDGANISLLLDLMKLQLSAINEPQQSFSSDSSSLLYPNDKFKIKKPLLYFLQDSALTSKATVHLDGQTTFTDAEIQMKDLLPVVAESYLSKSLHEGEKHSMLVPRFSRVSEHVLIGYTQPLRVKDWDRALVEFTTVTLLDEESNIPACCTQNTRPAITAQFKPSNASSLPLPNLSNKSKKQNVGTI</sequence>
<evidence type="ECO:0000256" key="6">
    <source>
        <dbReference type="ARBA" id="ARBA00022827"/>
    </source>
</evidence>
<evidence type="ECO:0000313" key="12">
    <source>
        <dbReference type="EMBL" id="KAI5446656.1"/>
    </source>
</evidence>
<dbReference type="GO" id="GO:0016126">
    <property type="term" value="P:sterol biosynthetic process"/>
    <property type="evidence" value="ECO:0007669"/>
    <property type="project" value="UniProtKB-UniRule"/>
</dbReference>
<keyword evidence="7 10" id="KW-0560">Oxidoreductase</keyword>
<evidence type="ECO:0000256" key="10">
    <source>
        <dbReference type="RuleBase" id="RU367121"/>
    </source>
</evidence>
<dbReference type="EMBL" id="JAMSHJ010000001">
    <property type="protein sequence ID" value="KAI5446656.1"/>
    <property type="molecule type" value="Genomic_DNA"/>
</dbReference>
<comment type="function">
    <text evidence="10">Catalyzes the stereospecific oxidation of squalene to (S)-2,3-epoxysqualene, and is considered to be a rate-limiting enzyme in steroid biosynthesis.</text>
</comment>
<dbReference type="InterPro" id="IPR040125">
    <property type="entry name" value="Squalene_monox"/>
</dbReference>
<dbReference type="Proteomes" id="UP001058974">
    <property type="component" value="Chromosome 1"/>
</dbReference>
<evidence type="ECO:0000256" key="2">
    <source>
        <dbReference type="ARBA" id="ARBA00005018"/>
    </source>
</evidence>
<gene>
    <name evidence="12" type="ORF">KIW84_014485</name>
</gene>
<dbReference type="PANTHER" id="PTHR10835:SF26">
    <property type="entry name" value="SQUALENE MONOOXYGENASE"/>
    <property type="match status" value="1"/>
</dbReference>
<evidence type="ECO:0000256" key="5">
    <source>
        <dbReference type="ARBA" id="ARBA00022630"/>
    </source>
</evidence>
<dbReference type="Pfam" id="PF08491">
    <property type="entry name" value="SE"/>
    <property type="match status" value="1"/>
</dbReference>
<keyword evidence="13" id="KW-1185">Reference proteome</keyword>
<feature type="domain" description="Squalene epoxidase" evidence="11">
    <location>
        <begin position="118"/>
        <end position="204"/>
    </location>
</feature>
<dbReference type="Gene3D" id="3.50.50.60">
    <property type="entry name" value="FAD/NAD(P)-binding domain"/>
    <property type="match status" value="1"/>
</dbReference>
<evidence type="ECO:0000256" key="3">
    <source>
        <dbReference type="ARBA" id="ARBA00008802"/>
    </source>
</evidence>
<evidence type="ECO:0000256" key="4">
    <source>
        <dbReference type="ARBA" id="ARBA00012312"/>
    </source>
</evidence>
<dbReference type="InterPro" id="IPR036188">
    <property type="entry name" value="FAD/NAD-bd_sf"/>
</dbReference>
<name>A0A9D5GZA1_PEA</name>
<dbReference type="GO" id="GO:0005783">
    <property type="term" value="C:endoplasmic reticulum"/>
    <property type="evidence" value="ECO:0007669"/>
    <property type="project" value="TreeGrafter"/>
</dbReference>
<comment type="caution">
    <text evidence="12">The sequence shown here is derived from an EMBL/GenBank/DDBJ whole genome shotgun (WGS) entry which is preliminary data.</text>
</comment>
<keyword evidence="5 10" id="KW-0285">Flavoprotein</keyword>
<evidence type="ECO:0000256" key="7">
    <source>
        <dbReference type="ARBA" id="ARBA00023002"/>
    </source>
</evidence>
<accession>A0A9D5GZA1</accession>
<proteinExistence type="inferred from homology"/>
<dbReference type="EC" id="1.14.14.17" evidence="4 10"/>
<comment type="subcellular location">
    <subcellularLocation>
        <location evidence="10">Membrane</location>
        <topology evidence="10">Multi-pass membrane protein</topology>
    </subcellularLocation>
</comment>
<evidence type="ECO:0000256" key="8">
    <source>
        <dbReference type="ARBA" id="ARBA00023136"/>
    </source>
</evidence>
<evidence type="ECO:0000259" key="11">
    <source>
        <dbReference type="Pfam" id="PF08491"/>
    </source>
</evidence>
<dbReference type="Gramene" id="Psat01G0448500-T1">
    <property type="protein sequence ID" value="KAI5446656.1"/>
    <property type="gene ID" value="KIW84_014485"/>
</dbReference>
<dbReference type="InterPro" id="IPR013698">
    <property type="entry name" value="Squalene_epoxidase"/>
</dbReference>
<dbReference type="PANTHER" id="PTHR10835">
    <property type="entry name" value="SQUALENE MONOOXYGENASE"/>
    <property type="match status" value="1"/>
</dbReference>